<keyword evidence="1" id="KW-0863">Zinc-finger</keyword>
<dbReference type="SMART" id="SM00184">
    <property type="entry name" value="RING"/>
    <property type="match status" value="1"/>
</dbReference>
<dbReference type="InterPro" id="IPR001841">
    <property type="entry name" value="Znf_RING"/>
</dbReference>
<dbReference type="GO" id="GO:0008270">
    <property type="term" value="F:zinc ion binding"/>
    <property type="evidence" value="ECO:0007669"/>
    <property type="project" value="UniProtKB-KW"/>
</dbReference>
<sequence length="240" mass="27378">MSDRPTAMEFLRDLEDADPEEIFTIGKTSQAFVWACSICNTTLPGPAGDTDFPKKLPGCGHIVHEGCITQQIGELDAFRKHCPECLTEFPCDPIPLDDKQMFELEVVDKAIHGPNGFYATWGQGQLLCRAHYMYGERYLRAKVLNLARLLLKKIKILYSGRVENLLVLVYGTLANHQGHRMSEWQAFYEFIAGLPVYRVACMMATWPYDPFYGELDWLVQYETARTFTEQREIADAPRIG</sequence>
<proteinExistence type="predicted"/>
<reference evidence="3 4" key="1">
    <citation type="submission" date="2021-02" db="EMBL/GenBank/DDBJ databases">
        <title>Genome assembly of Pseudopithomyces chartarum.</title>
        <authorList>
            <person name="Jauregui R."/>
            <person name="Singh J."/>
            <person name="Voisey C."/>
        </authorList>
    </citation>
    <scope>NUCLEOTIDE SEQUENCE [LARGE SCALE GENOMIC DNA]</scope>
    <source>
        <strain evidence="3 4">AGR01</strain>
    </source>
</reference>
<evidence type="ECO:0000313" key="3">
    <source>
        <dbReference type="EMBL" id="KAK3215482.1"/>
    </source>
</evidence>
<dbReference type="PROSITE" id="PS50089">
    <property type="entry name" value="ZF_RING_2"/>
    <property type="match status" value="1"/>
</dbReference>
<dbReference type="EMBL" id="WVTA01000002">
    <property type="protein sequence ID" value="KAK3215482.1"/>
    <property type="molecule type" value="Genomic_DNA"/>
</dbReference>
<dbReference type="InterPro" id="IPR013083">
    <property type="entry name" value="Znf_RING/FYVE/PHD"/>
</dbReference>
<organism evidence="3 4">
    <name type="scientific">Pseudopithomyces chartarum</name>
    <dbReference type="NCBI Taxonomy" id="1892770"/>
    <lineage>
        <taxon>Eukaryota</taxon>
        <taxon>Fungi</taxon>
        <taxon>Dikarya</taxon>
        <taxon>Ascomycota</taxon>
        <taxon>Pezizomycotina</taxon>
        <taxon>Dothideomycetes</taxon>
        <taxon>Pleosporomycetidae</taxon>
        <taxon>Pleosporales</taxon>
        <taxon>Massarineae</taxon>
        <taxon>Didymosphaeriaceae</taxon>
        <taxon>Pseudopithomyces</taxon>
    </lineage>
</organism>
<dbReference type="SUPFAM" id="SSF57850">
    <property type="entry name" value="RING/U-box"/>
    <property type="match status" value="1"/>
</dbReference>
<dbReference type="AlphaFoldDB" id="A0AAN6RKW6"/>
<feature type="domain" description="RING-type" evidence="2">
    <location>
        <begin position="36"/>
        <end position="85"/>
    </location>
</feature>
<name>A0AAN6RKW6_9PLEO</name>
<evidence type="ECO:0000313" key="4">
    <source>
        <dbReference type="Proteomes" id="UP001280581"/>
    </source>
</evidence>
<keyword evidence="1" id="KW-0862">Zinc</keyword>
<accession>A0AAN6RKW6</accession>
<evidence type="ECO:0000256" key="1">
    <source>
        <dbReference type="PROSITE-ProRule" id="PRU00175"/>
    </source>
</evidence>
<evidence type="ECO:0000259" key="2">
    <source>
        <dbReference type="PROSITE" id="PS50089"/>
    </source>
</evidence>
<comment type="caution">
    <text evidence="3">The sequence shown here is derived from an EMBL/GenBank/DDBJ whole genome shotgun (WGS) entry which is preliminary data.</text>
</comment>
<dbReference type="Gene3D" id="3.30.40.10">
    <property type="entry name" value="Zinc/RING finger domain, C3HC4 (zinc finger)"/>
    <property type="match status" value="1"/>
</dbReference>
<dbReference type="Proteomes" id="UP001280581">
    <property type="component" value="Unassembled WGS sequence"/>
</dbReference>
<keyword evidence="1" id="KW-0479">Metal-binding</keyword>
<keyword evidence="4" id="KW-1185">Reference proteome</keyword>
<gene>
    <name evidence="3" type="ORF">GRF29_8g109384</name>
</gene>
<protein>
    <recommendedName>
        <fullName evidence="2">RING-type domain-containing protein</fullName>
    </recommendedName>
</protein>